<feature type="domain" description="DUF3857" evidence="1">
    <location>
        <begin position="62"/>
        <end position="218"/>
    </location>
</feature>
<evidence type="ECO:0000313" key="3">
    <source>
        <dbReference type="Proteomes" id="UP000219559"/>
    </source>
</evidence>
<dbReference type="Proteomes" id="UP000219559">
    <property type="component" value="Unassembled WGS sequence"/>
</dbReference>
<evidence type="ECO:0000313" key="2">
    <source>
        <dbReference type="EMBL" id="PCE63358.1"/>
    </source>
</evidence>
<sequence length="639" mass="72924">MRSPTMLLLLICSILPYFIVAQDQINFQALLIPEDLKENADAIVRLDQMEVEIRSLQDLVLRSKRIVTVLNRNGNRFIQAYGGYDNSRKLKKIEAVIYDAFGKEVKKVKMRDFKDVSAVQGGTLYSDSRVKFLDYTPTAYPYTVVIEKETQTKNTVFVPNWYFMDGYGVSTQKSSYKISCSDPSMQPVIKKLNWVDHDISETTLSNGVSFEAKDLKAFRHEEMSPDFSKLVPKILVRIPKFNYEGYTGQVDTWSDLGTWMHSNILNGRDEIPEALKDKLQHLVKDADSDLEKARIVYEYMQNNTRYISVQVGIGGIQPIAADEVDRVKYGDCKGLSNYTHAMLDAVGVTSYYVHVEAGRDKVDFESDFPSLEQGNHAILAIPTDEGYTWIDCTSQVHPFGFVGDFTDDRKVFVITPEGGEIVKTPAYLESDNKQFTEAKVQFKADGSLKAQGTIETQGVQYDNRFHLEETDADEVLEHYQDYWSYINNLKLVANSFENNKSGVAFTEKIDIEAAGFGTISGDRLLFPVSVLSRNTHVPKRYRNRKLPFELQRGYLDTDSYTISLPEGYTIESLPENKTLESEFGTYELTLEKQDNGQVRFQRSILIRAGSYPKEKYKDYRSFRRAVAKLEKSKLVLIKS</sequence>
<name>A0A2A4G5U4_9FLAO</name>
<dbReference type="Gene3D" id="2.60.120.1130">
    <property type="match status" value="1"/>
</dbReference>
<dbReference type="InterPro" id="IPR024618">
    <property type="entry name" value="DUF3857"/>
</dbReference>
<reference evidence="2 3" key="1">
    <citation type="submission" date="2017-04" db="EMBL/GenBank/DDBJ databases">
        <title>A new member of the family Flavobacteriaceae isolated from ascidians.</title>
        <authorList>
            <person name="Chen L."/>
        </authorList>
    </citation>
    <scope>NUCLEOTIDE SEQUENCE [LARGE SCALE GENOMIC DNA]</scope>
    <source>
        <strain evidence="2 3">HQA918</strain>
    </source>
</reference>
<evidence type="ECO:0000259" key="1">
    <source>
        <dbReference type="Pfam" id="PF12969"/>
    </source>
</evidence>
<dbReference type="Gene3D" id="3.10.620.30">
    <property type="match status" value="1"/>
</dbReference>
<dbReference type="Gene3D" id="2.60.40.3140">
    <property type="match status" value="1"/>
</dbReference>
<protein>
    <recommendedName>
        <fullName evidence="1">DUF3857 domain-containing protein</fullName>
    </recommendedName>
</protein>
<dbReference type="Pfam" id="PF12969">
    <property type="entry name" value="DUF3857"/>
    <property type="match status" value="1"/>
</dbReference>
<proteinExistence type="predicted"/>
<dbReference type="AlphaFoldDB" id="A0A2A4G5U4"/>
<gene>
    <name evidence="2" type="ORF">B7P33_14155</name>
</gene>
<dbReference type="RefSeq" id="WP_097443312.1">
    <property type="nucleotide sequence ID" value="NZ_NBWU01000005.1"/>
</dbReference>
<dbReference type="InterPro" id="IPR038765">
    <property type="entry name" value="Papain-like_cys_pep_sf"/>
</dbReference>
<organism evidence="2 3">
    <name type="scientific">Sediminicola luteus</name>
    <dbReference type="NCBI Taxonomy" id="319238"/>
    <lineage>
        <taxon>Bacteria</taxon>
        <taxon>Pseudomonadati</taxon>
        <taxon>Bacteroidota</taxon>
        <taxon>Flavobacteriia</taxon>
        <taxon>Flavobacteriales</taxon>
        <taxon>Flavobacteriaceae</taxon>
        <taxon>Sediminicola</taxon>
    </lineage>
</organism>
<comment type="caution">
    <text evidence="2">The sequence shown here is derived from an EMBL/GenBank/DDBJ whole genome shotgun (WGS) entry which is preliminary data.</text>
</comment>
<dbReference type="OrthoDB" id="8595007at2"/>
<dbReference type="SUPFAM" id="SSF54001">
    <property type="entry name" value="Cysteine proteinases"/>
    <property type="match status" value="1"/>
</dbReference>
<keyword evidence="3" id="KW-1185">Reference proteome</keyword>
<accession>A0A2A4G5U4</accession>
<dbReference type="EMBL" id="NBWU01000005">
    <property type="protein sequence ID" value="PCE63358.1"/>
    <property type="molecule type" value="Genomic_DNA"/>
</dbReference>